<evidence type="ECO:0000259" key="5">
    <source>
        <dbReference type="PROSITE" id="PS01124"/>
    </source>
</evidence>
<protein>
    <submittedName>
        <fullName evidence="6">Helix-turn-helix domain-containing protein</fullName>
    </submittedName>
</protein>
<dbReference type="InterPro" id="IPR018060">
    <property type="entry name" value="HTH_AraC"/>
</dbReference>
<dbReference type="Proteomes" id="UP000185597">
    <property type="component" value="Unassembled WGS sequence"/>
</dbReference>
<dbReference type="Gene3D" id="1.10.10.60">
    <property type="entry name" value="Homeodomain-like"/>
    <property type="match status" value="1"/>
</dbReference>
<dbReference type="Pfam" id="PF02311">
    <property type="entry name" value="AraC_binding"/>
    <property type="match status" value="1"/>
</dbReference>
<dbReference type="EMBL" id="JACXSK010000015">
    <property type="protein sequence ID" value="MBD3124935.1"/>
    <property type="molecule type" value="Genomic_DNA"/>
</dbReference>
<dbReference type="PROSITE" id="PS01124">
    <property type="entry name" value="HTH_ARAC_FAMILY_2"/>
    <property type="match status" value="1"/>
</dbReference>
<evidence type="ECO:0000256" key="2">
    <source>
        <dbReference type="ARBA" id="ARBA00023015"/>
    </source>
</evidence>
<dbReference type="Proteomes" id="UP000605024">
    <property type="component" value="Unassembled WGS sequence"/>
</dbReference>
<dbReference type="PANTHER" id="PTHR46796">
    <property type="entry name" value="HTH-TYPE TRANSCRIPTIONAL ACTIVATOR RHAS-RELATED"/>
    <property type="match status" value="1"/>
</dbReference>
<dbReference type="SUPFAM" id="SSF51215">
    <property type="entry name" value="Regulatory protein AraC"/>
    <property type="match status" value="1"/>
</dbReference>
<organism evidence="6 11">
    <name type="scientific">Citrobacter braakii</name>
    <dbReference type="NCBI Taxonomy" id="57706"/>
    <lineage>
        <taxon>Bacteria</taxon>
        <taxon>Pseudomonadati</taxon>
        <taxon>Pseudomonadota</taxon>
        <taxon>Gammaproteobacteria</taxon>
        <taxon>Enterobacterales</taxon>
        <taxon>Enterobacteriaceae</taxon>
        <taxon>Citrobacter</taxon>
        <taxon>Citrobacter freundii complex</taxon>
    </lineage>
</organism>
<dbReference type="Proteomes" id="UP000192573">
    <property type="component" value="Unassembled WGS sequence"/>
</dbReference>
<comment type="caution">
    <text evidence="6">The sequence shown here is derived from an EMBL/GenBank/DDBJ whole genome shotgun (WGS) entry which is preliminary data.</text>
</comment>
<keyword evidence="2" id="KW-0805">Transcription regulation</keyword>
<dbReference type="GO" id="GO:0043565">
    <property type="term" value="F:sequence-specific DNA binding"/>
    <property type="evidence" value="ECO:0007669"/>
    <property type="project" value="InterPro"/>
</dbReference>
<evidence type="ECO:0000313" key="10">
    <source>
        <dbReference type="Proteomes" id="UP000192573"/>
    </source>
</evidence>
<gene>
    <name evidence="7" type="ORF">BWD41_24740</name>
    <name evidence="8" type="ORF">BZK42_04600</name>
    <name evidence="6" type="ORF">ID160_19875</name>
</gene>
<proteinExistence type="predicted"/>
<dbReference type="GO" id="GO:0003700">
    <property type="term" value="F:DNA-binding transcription factor activity"/>
    <property type="evidence" value="ECO:0007669"/>
    <property type="project" value="InterPro"/>
</dbReference>
<dbReference type="SMART" id="SM00342">
    <property type="entry name" value="HTH_ARAC"/>
    <property type="match status" value="1"/>
</dbReference>
<keyword evidence="3" id="KW-0238">DNA-binding</keyword>
<accession>A0A1R0FQ47</accession>
<dbReference type="InterPro" id="IPR009057">
    <property type="entry name" value="Homeodomain-like_sf"/>
</dbReference>
<evidence type="ECO:0000313" key="11">
    <source>
        <dbReference type="Proteomes" id="UP000605024"/>
    </source>
</evidence>
<name>A0A1R0FQ47_CITBR</name>
<dbReference type="Pfam" id="PF12833">
    <property type="entry name" value="HTH_18"/>
    <property type="match status" value="1"/>
</dbReference>
<dbReference type="AlphaFoldDB" id="A0A1R0FQ47"/>
<reference evidence="6" key="3">
    <citation type="submission" date="2020-09" db="EMBL/GenBank/DDBJ databases">
        <title>Characterization of IncC plasmids in Enterobacterales of food-producing animals originating from China.</title>
        <authorList>
            <person name="Zhang Y."/>
            <person name="Lei C.-W."/>
        </authorList>
    </citation>
    <scope>NUCLEOTIDE SEQUENCE</scope>
    <source>
        <strain evidence="6">CC1</strain>
    </source>
</reference>
<feature type="domain" description="HTH araC/xylS-type" evidence="5">
    <location>
        <begin position="177"/>
        <end position="275"/>
    </location>
</feature>
<sequence length="283" mass="32893">MRILRENDFFHSEQHAFCLFSMNNQLMEGVHGHDFDELVIVRSGSGFHIINDLVRFICQGDFFLVTANDTHSYVSTNNLSVINILIRRPRSFHFLQHIDNLLDCIKEKLLQPTALALTQGALARIEVLSQEIISRNESNYDVLYFSLCEVALLNIINTLCQCDRQTEALSPDERGRANLIRMLKTSSLRHLDWNVLSDDNGVARRTMYRLIKRVTGYTPVKFQMLYRVLKAQELLRTTDKTISEIAARCGFMNAIRLTESYRRYFHYPPSHERELHSRVLIAI</sequence>
<dbReference type="InterPro" id="IPR050204">
    <property type="entry name" value="AraC_XylS_family_regulators"/>
</dbReference>
<reference evidence="7 9" key="1">
    <citation type="submission" date="2017-01" db="EMBL/GenBank/DDBJ databases">
        <title>First report of the plasmid-mediated mcr-1 gene in Citrobacter freudii.</title>
        <authorList>
            <person name="Liu J."/>
            <person name="Yang Y."/>
            <person name="Li Y."/>
            <person name="Liu D."/>
            <person name="Tuo H."/>
            <person name="Davis M."/>
            <person name="Zhang A."/>
        </authorList>
    </citation>
    <scope>NUCLEOTIDE SEQUENCE [LARGE SCALE GENOMIC DNA]</scope>
    <source>
        <strain evidence="7 9">SCC4</strain>
    </source>
</reference>
<dbReference type="SUPFAM" id="SSF46689">
    <property type="entry name" value="Homeodomain-like"/>
    <property type="match status" value="1"/>
</dbReference>
<dbReference type="InterPro" id="IPR014710">
    <property type="entry name" value="RmlC-like_jellyroll"/>
</dbReference>
<evidence type="ECO:0000313" key="9">
    <source>
        <dbReference type="Proteomes" id="UP000185597"/>
    </source>
</evidence>
<dbReference type="EMBL" id="MTCP01000021">
    <property type="protein sequence ID" value="OLY66654.1"/>
    <property type="molecule type" value="Genomic_DNA"/>
</dbReference>
<keyword evidence="1" id="KW-0963">Cytoplasm</keyword>
<evidence type="ECO:0000256" key="4">
    <source>
        <dbReference type="ARBA" id="ARBA00023163"/>
    </source>
</evidence>
<keyword evidence="4" id="KW-0804">Transcription</keyword>
<evidence type="ECO:0000313" key="6">
    <source>
        <dbReference type="EMBL" id="MBD3124935.1"/>
    </source>
</evidence>
<reference evidence="8 10" key="2">
    <citation type="submission" date="2017-03" db="EMBL/GenBank/DDBJ databases">
        <authorList>
            <person name="Afonso C.L."/>
            <person name="Miller P.J."/>
            <person name="Scott M.A."/>
            <person name="Spackman E."/>
            <person name="Goraichik I."/>
            <person name="Dimitrov K.M."/>
            <person name="Suarez D.L."/>
            <person name="Swayne D.E."/>
        </authorList>
    </citation>
    <scope>NUCLEOTIDE SEQUENCE [LARGE SCALE GENOMIC DNA]</scope>
    <source>
        <strain evidence="8 10">ATCC 51113</strain>
    </source>
</reference>
<dbReference type="RefSeq" id="WP_016153432.1">
    <property type="nucleotide sequence ID" value="NZ_AP026382.1"/>
</dbReference>
<dbReference type="PANTHER" id="PTHR46796:SF13">
    <property type="entry name" value="HTH-TYPE TRANSCRIPTIONAL ACTIVATOR RHAS"/>
    <property type="match status" value="1"/>
</dbReference>
<evidence type="ECO:0000256" key="3">
    <source>
        <dbReference type="ARBA" id="ARBA00023125"/>
    </source>
</evidence>
<evidence type="ECO:0000256" key="1">
    <source>
        <dbReference type="ARBA" id="ARBA00022490"/>
    </source>
</evidence>
<dbReference type="InterPro" id="IPR037923">
    <property type="entry name" value="HTH-like"/>
</dbReference>
<dbReference type="OrthoDB" id="2547276at2"/>
<dbReference type="Gene3D" id="2.60.120.10">
    <property type="entry name" value="Jelly Rolls"/>
    <property type="match status" value="1"/>
</dbReference>
<evidence type="ECO:0000313" key="7">
    <source>
        <dbReference type="EMBL" id="OLY66654.1"/>
    </source>
</evidence>
<dbReference type="EMBL" id="NAEW01000002">
    <property type="protein sequence ID" value="OQM42833.1"/>
    <property type="molecule type" value="Genomic_DNA"/>
</dbReference>
<dbReference type="InterPro" id="IPR003313">
    <property type="entry name" value="AraC-bd"/>
</dbReference>
<evidence type="ECO:0000313" key="8">
    <source>
        <dbReference type="EMBL" id="OQM42833.1"/>
    </source>
</evidence>